<name>A0A1F6GA87_9PROT</name>
<dbReference type="Pfam" id="PF19788">
    <property type="entry name" value="DUF6272"/>
    <property type="match status" value="1"/>
</dbReference>
<evidence type="ECO:0008006" key="3">
    <source>
        <dbReference type="Google" id="ProtNLM"/>
    </source>
</evidence>
<organism evidence="1 2">
    <name type="scientific">Candidatus Lambdaproteobacteria bacterium RIFOXYD2_FULL_50_16</name>
    <dbReference type="NCBI Taxonomy" id="1817772"/>
    <lineage>
        <taxon>Bacteria</taxon>
        <taxon>Pseudomonadati</taxon>
        <taxon>Pseudomonadota</taxon>
        <taxon>Candidatus Lambdaproteobacteria</taxon>
    </lineage>
</organism>
<dbReference type="InterPro" id="IPR046239">
    <property type="entry name" value="DUF6272"/>
</dbReference>
<evidence type="ECO:0000313" key="1">
    <source>
        <dbReference type="EMBL" id="OGG95023.1"/>
    </source>
</evidence>
<reference evidence="1 2" key="1">
    <citation type="journal article" date="2016" name="Nat. Commun.">
        <title>Thousands of microbial genomes shed light on interconnected biogeochemical processes in an aquifer system.</title>
        <authorList>
            <person name="Anantharaman K."/>
            <person name="Brown C.T."/>
            <person name="Hug L.A."/>
            <person name="Sharon I."/>
            <person name="Castelle C.J."/>
            <person name="Probst A.J."/>
            <person name="Thomas B.C."/>
            <person name="Singh A."/>
            <person name="Wilkins M.J."/>
            <person name="Karaoz U."/>
            <person name="Brodie E.L."/>
            <person name="Williams K.H."/>
            <person name="Hubbard S.S."/>
            <person name="Banfield J.F."/>
        </authorList>
    </citation>
    <scope>NUCLEOTIDE SEQUENCE [LARGE SCALE GENOMIC DNA]</scope>
</reference>
<sequence length="186" mass="21022">MLALDQLPKFRQEFSEKELFFSFNGPMSNEFVVQIGKALKQKMQLNDVSKGTVLRVFAMVIEQTQNIINYSSEKHYPVDPSGENVRSGILCVGFDGNSYHIFCGNQITKEKVPPLRQRLELISSMNRDELKSHYKEVLHSTPEADSKGAGLGLIEMARKSSDSFEFNFSEVDAEHSFFSLKTVVCA</sequence>
<dbReference type="EMBL" id="MFNE01000029">
    <property type="protein sequence ID" value="OGG95023.1"/>
    <property type="molecule type" value="Genomic_DNA"/>
</dbReference>
<dbReference type="Proteomes" id="UP000178449">
    <property type="component" value="Unassembled WGS sequence"/>
</dbReference>
<dbReference type="NCBIfam" id="NF038262">
    <property type="entry name" value="SiaB_fam_kinase"/>
    <property type="match status" value="1"/>
</dbReference>
<dbReference type="STRING" id="1817772.A2527_12685"/>
<dbReference type="AlphaFoldDB" id="A0A1F6GA87"/>
<evidence type="ECO:0000313" key="2">
    <source>
        <dbReference type="Proteomes" id="UP000178449"/>
    </source>
</evidence>
<comment type="caution">
    <text evidence="1">The sequence shown here is derived from an EMBL/GenBank/DDBJ whole genome shotgun (WGS) entry which is preliminary data.</text>
</comment>
<gene>
    <name evidence="1" type="ORF">A2527_12685</name>
</gene>
<protein>
    <recommendedName>
        <fullName evidence="3">Histidine kinase/HSP90-like ATPase domain-containing protein</fullName>
    </recommendedName>
</protein>
<accession>A0A1F6GA87</accession>
<proteinExistence type="predicted"/>